<reference evidence="2 3" key="1">
    <citation type="submission" date="2023-03" db="EMBL/GenBank/DDBJ databases">
        <title>High recombination rates correlate with genetic variation in Cardiocondyla obscurior ants.</title>
        <authorList>
            <person name="Errbii M."/>
        </authorList>
    </citation>
    <scope>NUCLEOTIDE SEQUENCE [LARGE SCALE GENOMIC DNA]</scope>
    <source>
        <strain evidence="2">Alpha-2009</strain>
        <tissue evidence="2">Whole body</tissue>
    </source>
</reference>
<dbReference type="Proteomes" id="UP001430953">
    <property type="component" value="Unassembled WGS sequence"/>
</dbReference>
<organism evidence="2 3">
    <name type="scientific">Cardiocondyla obscurior</name>
    <dbReference type="NCBI Taxonomy" id="286306"/>
    <lineage>
        <taxon>Eukaryota</taxon>
        <taxon>Metazoa</taxon>
        <taxon>Ecdysozoa</taxon>
        <taxon>Arthropoda</taxon>
        <taxon>Hexapoda</taxon>
        <taxon>Insecta</taxon>
        <taxon>Pterygota</taxon>
        <taxon>Neoptera</taxon>
        <taxon>Endopterygota</taxon>
        <taxon>Hymenoptera</taxon>
        <taxon>Apocrita</taxon>
        <taxon>Aculeata</taxon>
        <taxon>Formicoidea</taxon>
        <taxon>Formicidae</taxon>
        <taxon>Myrmicinae</taxon>
        <taxon>Cardiocondyla</taxon>
    </lineage>
</organism>
<evidence type="ECO:0000313" key="3">
    <source>
        <dbReference type="Proteomes" id="UP001430953"/>
    </source>
</evidence>
<accession>A0AAW2FB16</accession>
<dbReference type="AlphaFoldDB" id="A0AAW2FB16"/>
<dbReference type="EMBL" id="JADYXP020000013">
    <property type="protein sequence ID" value="KAL0111360.1"/>
    <property type="molecule type" value="Genomic_DNA"/>
</dbReference>
<feature type="region of interest" description="Disordered" evidence="1">
    <location>
        <begin position="1"/>
        <end position="33"/>
    </location>
</feature>
<feature type="compositionally biased region" description="Basic and acidic residues" evidence="1">
    <location>
        <begin position="1"/>
        <end position="25"/>
    </location>
</feature>
<gene>
    <name evidence="2" type="ORF">PUN28_012923</name>
</gene>
<evidence type="ECO:0000256" key="1">
    <source>
        <dbReference type="SAM" id="MobiDB-lite"/>
    </source>
</evidence>
<keyword evidence="3" id="KW-1185">Reference proteome</keyword>
<sequence>MIKLIEDPSRNIKKTEKRAAREASSAKRKRAKRRAEEWYVERGFDVRAHCQNVRKEPATFPKPPRPAFLLFIFPVPSTSNSVLKLARGSLSLIYTRSVNYSRRTIARSIEKPGTTLRVASARSNFVGVRVAADSLSVSPLETSRPACSASWPHTE</sequence>
<proteinExistence type="predicted"/>
<evidence type="ECO:0000313" key="2">
    <source>
        <dbReference type="EMBL" id="KAL0111360.1"/>
    </source>
</evidence>
<protein>
    <submittedName>
        <fullName evidence="2">Uncharacterized protein</fullName>
    </submittedName>
</protein>
<comment type="caution">
    <text evidence="2">The sequence shown here is derived from an EMBL/GenBank/DDBJ whole genome shotgun (WGS) entry which is preliminary data.</text>
</comment>
<name>A0AAW2FB16_9HYME</name>